<dbReference type="Gene3D" id="3.40.50.1980">
    <property type="entry name" value="Nitrogenase molybdenum iron protein domain"/>
    <property type="match status" value="2"/>
</dbReference>
<dbReference type="EMBL" id="CP035492">
    <property type="protein sequence ID" value="QAY65821.1"/>
    <property type="molecule type" value="Genomic_DNA"/>
</dbReference>
<protein>
    <submittedName>
        <fullName evidence="8">ABC transporter substrate-binding protein</fullName>
    </submittedName>
</protein>
<dbReference type="InterPro" id="IPR002491">
    <property type="entry name" value="ABC_transptr_periplasmic_BD"/>
</dbReference>
<evidence type="ECO:0000256" key="5">
    <source>
        <dbReference type="SAM" id="Coils"/>
    </source>
</evidence>
<reference evidence="8 9" key="1">
    <citation type="submission" date="2019-01" db="EMBL/GenBank/DDBJ databases">
        <title>Genome sequencing of strain FW100M-2.</title>
        <authorList>
            <person name="Heo J."/>
            <person name="Kim S.-J."/>
            <person name="Kim J.-S."/>
            <person name="Hong S.-B."/>
            <person name="Kwon S.-W."/>
        </authorList>
    </citation>
    <scope>NUCLEOTIDE SEQUENCE [LARGE SCALE GENOMIC DNA]</scope>
    <source>
        <strain evidence="8 9">FW100M-2</strain>
    </source>
</reference>
<comment type="subcellular location">
    <subcellularLocation>
        <location evidence="1">Cell envelope</location>
    </subcellularLocation>
</comment>
<dbReference type="OrthoDB" id="2417096at2"/>
<dbReference type="Pfam" id="PF01497">
    <property type="entry name" value="Peripla_BP_2"/>
    <property type="match status" value="1"/>
</dbReference>
<keyword evidence="5" id="KW-0175">Coiled coil</keyword>
<evidence type="ECO:0000256" key="1">
    <source>
        <dbReference type="ARBA" id="ARBA00004196"/>
    </source>
</evidence>
<evidence type="ECO:0000313" key="9">
    <source>
        <dbReference type="Proteomes" id="UP000293568"/>
    </source>
</evidence>
<feature type="region of interest" description="Disordered" evidence="6">
    <location>
        <begin position="69"/>
        <end position="109"/>
    </location>
</feature>
<accession>A0A4V0YEY4</accession>
<dbReference type="GO" id="GO:0030288">
    <property type="term" value="C:outer membrane-bounded periplasmic space"/>
    <property type="evidence" value="ECO:0007669"/>
    <property type="project" value="TreeGrafter"/>
</dbReference>
<evidence type="ECO:0000256" key="3">
    <source>
        <dbReference type="ARBA" id="ARBA00022448"/>
    </source>
</evidence>
<keyword evidence="9" id="KW-1185">Reference proteome</keyword>
<evidence type="ECO:0000256" key="4">
    <source>
        <dbReference type="ARBA" id="ARBA00022729"/>
    </source>
</evidence>
<evidence type="ECO:0000256" key="6">
    <source>
        <dbReference type="SAM" id="MobiDB-lite"/>
    </source>
</evidence>
<dbReference type="GO" id="GO:1901678">
    <property type="term" value="P:iron coordination entity transport"/>
    <property type="evidence" value="ECO:0007669"/>
    <property type="project" value="UniProtKB-ARBA"/>
</dbReference>
<sequence length="375" mass="41587">MRLISCFPRIVHNYPAIIHGKKMVRIIYFHGDSDYQYQEENMFTRTFYPAIMIMVISIALLGCSNTNNTPSPAAQSPAPTAANAGASGDASEASAKPAEPRIAEDGMGNKVEIPANPQRIVAPYLEDALVSLGIKPVAQWSAGDLLLNYLQPQLKDIPKLDFVKLDPEQIASFEPDLFIVPFAVRAENGAYDQFAKVAPTYVFQDATKDWRNTLLTLGDLLDRKDQANEALKNYDATMDGLKQNLQQQIEGKTAAIMLISDKSFSLMQEQTYSGNVVYGELGFQVPAMAKGNDWKDISLEVLPDLNADYIFLMQVDGADPLKNQDFVAIYSTSIWKNLNAVKAGHVYSVDRDYWINTGLNANEKVAQDVQQFLSN</sequence>
<name>A0A4V0YEY4_9BACL</name>
<dbReference type="PANTHER" id="PTHR30532:SF29">
    <property type="entry name" value="FE(3+) DICITRATE-BINDING PERIPLASMIC PROTEIN"/>
    <property type="match status" value="1"/>
</dbReference>
<dbReference type="KEGG" id="pprt:ET464_04905"/>
<keyword evidence="4" id="KW-0732">Signal</keyword>
<dbReference type="InterPro" id="IPR051313">
    <property type="entry name" value="Bact_iron-sidero_bind"/>
</dbReference>
<comment type="similarity">
    <text evidence="2">Belongs to the bacterial solute-binding protein 8 family.</text>
</comment>
<evidence type="ECO:0000256" key="2">
    <source>
        <dbReference type="ARBA" id="ARBA00008814"/>
    </source>
</evidence>
<dbReference type="Proteomes" id="UP000293568">
    <property type="component" value="Chromosome"/>
</dbReference>
<dbReference type="AlphaFoldDB" id="A0A4V0YEY4"/>
<evidence type="ECO:0000259" key="7">
    <source>
        <dbReference type="PROSITE" id="PS50983"/>
    </source>
</evidence>
<feature type="domain" description="Fe/B12 periplasmic-binding" evidence="7">
    <location>
        <begin position="117"/>
        <end position="375"/>
    </location>
</feature>
<dbReference type="PROSITE" id="PS50983">
    <property type="entry name" value="FE_B12_PBP"/>
    <property type="match status" value="1"/>
</dbReference>
<gene>
    <name evidence="8" type="ORF">ET464_04905</name>
</gene>
<keyword evidence="3" id="KW-0813">Transport</keyword>
<feature type="coiled-coil region" evidence="5">
    <location>
        <begin position="217"/>
        <end position="244"/>
    </location>
</feature>
<organism evidence="8 9">
    <name type="scientific">Paenibacillus protaetiae</name>
    <dbReference type="NCBI Taxonomy" id="2509456"/>
    <lineage>
        <taxon>Bacteria</taxon>
        <taxon>Bacillati</taxon>
        <taxon>Bacillota</taxon>
        <taxon>Bacilli</taxon>
        <taxon>Bacillales</taxon>
        <taxon>Paenibacillaceae</taxon>
        <taxon>Paenibacillus</taxon>
    </lineage>
</organism>
<feature type="compositionally biased region" description="Low complexity" evidence="6">
    <location>
        <begin position="70"/>
        <end position="95"/>
    </location>
</feature>
<dbReference type="PANTHER" id="PTHR30532">
    <property type="entry name" value="IRON III DICITRATE-BINDING PERIPLASMIC PROTEIN"/>
    <property type="match status" value="1"/>
</dbReference>
<proteinExistence type="inferred from homology"/>
<dbReference type="SUPFAM" id="SSF53807">
    <property type="entry name" value="Helical backbone' metal receptor"/>
    <property type="match status" value="1"/>
</dbReference>
<evidence type="ECO:0000313" key="8">
    <source>
        <dbReference type="EMBL" id="QAY65821.1"/>
    </source>
</evidence>